<dbReference type="Proteomes" id="UP000035213">
    <property type="component" value="Chromosome"/>
</dbReference>
<name>A0A0G3LZT1_CHRGL</name>
<evidence type="ECO:0000259" key="1">
    <source>
        <dbReference type="Pfam" id="PF18406"/>
    </source>
</evidence>
<dbReference type="PATRIC" id="fig|1324352.5.peg.837"/>
<dbReference type="EMBL" id="CP009928">
    <property type="protein sequence ID" value="AKK71890.1"/>
    <property type="molecule type" value="Genomic_DNA"/>
</dbReference>
<dbReference type="KEGG" id="cgn:OK18_03880"/>
<gene>
    <name evidence="2" type="ORF">OK18_03880</name>
</gene>
<dbReference type="Pfam" id="PF18406">
    <property type="entry name" value="DUF1281_C"/>
    <property type="match status" value="1"/>
</dbReference>
<protein>
    <recommendedName>
        <fullName evidence="1">YubB ferredoxin-like domain-containing protein</fullName>
    </recommendedName>
</protein>
<dbReference type="RefSeq" id="WP_053327147.1">
    <property type="nucleotide sequence ID" value="NZ_CP009928.1"/>
</dbReference>
<evidence type="ECO:0000313" key="3">
    <source>
        <dbReference type="Proteomes" id="UP000035213"/>
    </source>
</evidence>
<organism evidence="2 3">
    <name type="scientific">Chryseobacterium gallinarum</name>
    <dbReference type="NCBI Taxonomy" id="1324352"/>
    <lineage>
        <taxon>Bacteria</taxon>
        <taxon>Pseudomonadati</taxon>
        <taxon>Bacteroidota</taxon>
        <taxon>Flavobacteriia</taxon>
        <taxon>Flavobacteriales</taxon>
        <taxon>Weeksellaceae</taxon>
        <taxon>Chryseobacterium group</taxon>
        <taxon>Chryseobacterium</taxon>
    </lineage>
</organism>
<dbReference type="OrthoDB" id="1248468at2"/>
<dbReference type="InterPro" id="IPR041329">
    <property type="entry name" value="YubB_C"/>
</dbReference>
<dbReference type="AlphaFoldDB" id="A0A0G3LZT1"/>
<reference evidence="2 3" key="1">
    <citation type="submission" date="2014-11" db="EMBL/GenBank/DDBJ databases">
        <authorList>
            <person name="Park G.-S."/>
            <person name="Hong S.-J."/>
            <person name="Jung B.K."/>
            <person name="Khan A.R."/>
            <person name="Kwak Y."/>
            <person name="Shin J.-H."/>
        </authorList>
    </citation>
    <scope>NUCLEOTIDE SEQUENCE [LARGE SCALE GENOMIC DNA]</scope>
    <source>
        <strain evidence="2 3">DSM 27622</strain>
    </source>
</reference>
<sequence>MANWCNNTVAFEGNPEAIRQIQRLFKEMAEQEQKEGCGQLPDFVADSNGGYFFGIYQDYDNTDTFQYETKWSPNTEVLQKIAEHYKVDFTQDYEELGCLVFGRATFSDRLLTDIYLDDEDFDKYEYDEENSVWYFENETYESDYEILEILLERKIENHQP</sequence>
<accession>A0A0G3LZT1</accession>
<proteinExistence type="predicted"/>
<feature type="domain" description="YubB ferredoxin-like" evidence="1">
    <location>
        <begin position="52"/>
        <end position="136"/>
    </location>
</feature>
<evidence type="ECO:0000313" key="2">
    <source>
        <dbReference type="EMBL" id="AKK71890.1"/>
    </source>
</evidence>
<dbReference type="STRING" id="1324352.OK18_03880"/>